<sequence length="97" mass="10666">MPSASTSRNSRSSSPASTAPTARSSRARPPTSPPLARCFPASWWRARASFRGNKAALPSKPCLACGLAISWRRRWANNWAEVKYCSDACRRNRTARG</sequence>
<name>A0A9D7FD22_9RHOO</name>
<protein>
    <submittedName>
        <fullName evidence="2">DUF2256 domain-containing protein</fullName>
    </submittedName>
</protein>
<dbReference type="InterPro" id="IPR017136">
    <property type="entry name" value="UCP037205"/>
</dbReference>
<dbReference type="Pfam" id="PF10013">
    <property type="entry name" value="DUF2256"/>
    <property type="match status" value="1"/>
</dbReference>
<dbReference type="PANTHER" id="PTHR37463">
    <property type="entry name" value="GSL3115 PROTEIN"/>
    <property type="match status" value="1"/>
</dbReference>
<evidence type="ECO:0000313" key="3">
    <source>
        <dbReference type="Proteomes" id="UP000886602"/>
    </source>
</evidence>
<proteinExistence type="predicted"/>
<dbReference type="AlphaFoldDB" id="A0A9D7FD22"/>
<feature type="region of interest" description="Disordered" evidence="1">
    <location>
        <begin position="1"/>
        <end position="36"/>
    </location>
</feature>
<comment type="caution">
    <text evidence="2">The sequence shown here is derived from an EMBL/GenBank/DDBJ whole genome shotgun (WGS) entry which is preliminary data.</text>
</comment>
<evidence type="ECO:0000256" key="1">
    <source>
        <dbReference type="SAM" id="MobiDB-lite"/>
    </source>
</evidence>
<gene>
    <name evidence="2" type="ORF">IPJ48_06570</name>
</gene>
<reference evidence="2" key="1">
    <citation type="submission" date="2020-10" db="EMBL/GenBank/DDBJ databases">
        <title>Connecting structure to function with the recovery of over 1000 high-quality activated sludge metagenome-assembled genomes encoding full-length rRNA genes using long-read sequencing.</title>
        <authorList>
            <person name="Singleton C.M."/>
            <person name="Petriglieri F."/>
            <person name="Kristensen J.M."/>
            <person name="Kirkegaard R.H."/>
            <person name="Michaelsen T.Y."/>
            <person name="Andersen M.H."/>
            <person name="Karst S.M."/>
            <person name="Dueholm M.S."/>
            <person name="Nielsen P.H."/>
            <person name="Albertsen M."/>
        </authorList>
    </citation>
    <scope>NUCLEOTIDE SEQUENCE</scope>
    <source>
        <strain evidence="2">EsbW_18-Q3-R4-48_MAXAC.044</strain>
    </source>
</reference>
<dbReference type="EMBL" id="JADJNC010000009">
    <property type="protein sequence ID" value="MBK7422775.1"/>
    <property type="molecule type" value="Genomic_DNA"/>
</dbReference>
<evidence type="ECO:0000313" key="2">
    <source>
        <dbReference type="EMBL" id="MBK7422775.1"/>
    </source>
</evidence>
<organism evidence="2 3">
    <name type="scientific">Candidatus Propionivibrio dominans</name>
    <dbReference type="NCBI Taxonomy" id="2954373"/>
    <lineage>
        <taxon>Bacteria</taxon>
        <taxon>Pseudomonadati</taxon>
        <taxon>Pseudomonadota</taxon>
        <taxon>Betaproteobacteria</taxon>
        <taxon>Rhodocyclales</taxon>
        <taxon>Rhodocyclaceae</taxon>
        <taxon>Propionivibrio</taxon>
    </lineage>
</organism>
<dbReference type="PANTHER" id="PTHR37463:SF1">
    <property type="entry name" value="DUF2256 DOMAIN-CONTAINING PROTEIN"/>
    <property type="match status" value="1"/>
</dbReference>
<accession>A0A9D7FD22</accession>
<dbReference type="Proteomes" id="UP000886602">
    <property type="component" value="Unassembled WGS sequence"/>
</dbReference>
<feature type="compositionally biased region" description="Low complexity" evidence="1">
    <location>
        <begin position="1"/>
        <end position="29"/>
    </location>
</feature>